<dbReference type="EMBL" id="JALHAT010000035">
    <property type="protein sequence ID" value="MCJ1962255.1"/>
    <property type="molecule type" value="Genomic_DNA"/>
</dbReference>
<keyword evidence="5 7" id="KW-1133">Transmembrane helix</keyword>
<sequence length="96" mass="10024">MEDITNLLALADKMLWVTALVAAPVLLSALAVGLAVGLVQAATSVNEQTLTFVPKLAVVALVLVLMGSSMMTLVGDFAQEIFAQIARMGQAEQVIP</sequence>
<keyword evidence="8" id="KW-0282">Flagellum</keyword>
<keyword evidence="6 7" id="KW-0472">Membrane</keyword>
<evidence type="ECO:0000256" key="3">
    <source>
        <dbReference type="ARBA" id="ARBA00022475"/>
    </source>
</evidence>
<keyword evidence="8" id="KW-0969">Cilium</keyword>
<reference evidence="8" key="1">
    <citation type="submission" date="2022-03" db="EMBL/GenBank/DDBJ databases">
        <title>Identification of a novel bacterium isolated from mangrove sediments.</title>
        <authorList>
            <person name="Pan X."/>
        </authorList>
    </citation>
    <scope>NUCLEOTIDE SEQUENCE</scope>
    <source>
        <strain evidence="8">B2637</strain>
    </source>
</reference>
<name>A0ABT0AGG5_9SPHN</name>
<proteinExistence type="inferred from homology"/>
<dbReference type="PRINTS" id="PR00952">
    <property type="entry name" value="TYPE3IMQPROT"/>
</dbReference>
<dbReference type="Pfam" id="PF01313">
    <property type="entry name" value="Bac_export_3"/>
    <property type="match status" value="1"/>
</dbReference>
<dbReference type="RefSeq" id="WP_148629326.1">
    <property type="nucleotide sequence ID" value="NZ_JALHAT010000035.1"/>
</dbReference>
<evidence type="ECO:0000256" key="1">
    <source>
        <dbReference type="ARBA" id="ARBA00004651"/>
    </source>
</evidence>
<comment type="similarity">
    <text evidence="2">Belongs to the FliQ/MopD/SpaQ family.</text>
</comment>
<organism evidence="8 9">
    <name type="scientific">Novosphingobium mangrovi</name>
    <name type="common">ex Hu et al. 2023</name>
    <dbReference type="NCBI Taxonomy" id="2930094"/>
    <lineage>
        <taxon>Bacteria</taxon>
        <taxon>Pseudomonadati</taxon>
        <taxon>Pseudomonadota</taxon>
        <taxon>Alphaproteobacteria</taxon>
        <taxon>Sphingomonadales</taxon>
        <taxon>Sphingomonadaceae</taxon>
        <taxon>Novosphingobium</taxon>
    </lineage>
</organism>
<keyword evidence="3" id="KW-1003">Cell membrane</keyword>
<evidence type="ECO:0000256" key="5">
    <source>
        <dbReference type="ARBA" id="ARBA00022989"/>
    </source>
</evidence>
<evidence type="ECO:0000256" key="4">
    <source>
        <dbReference type="ARBA" id="ARBA00022692"/>
    </source>
</evidence>
<evidence type="ECO:0000256" key="2">
    <source>
        <dbReference type="ARBA" id="ARBA00006156"/>
    </source>
</evidence>
<dbReference type="Proteomes" id="UP001162802">
    <property type="component" value="Unassembled WGS sequence"/>
</dbReference>
<keyword evidence="4 7" id="KW-0812">Transmembrane</keyword>
<dbReference type="InterPro" id="IPR002191">
    <property type="entry name" value="Bac_export_3"/>
</dbReference>
<evidence type="ECO:0000256" key="6">
    <source>
        <dbReference type="ARBA" id="ARBA00023136"/>
    </source>
</evidence>
<evidence type="ECO:0000256" key="7">
    <source>
        <dbReference type="SAM" id="Phobius"/>
    </source>
</evidence>
<dbReference type="PIRSF" id="PIRSF004669">
    <property type="entry name" value="FliQ"/>
    <property type="match status" value="1"/>
</dbReference>
<comment type="subcellular location">
    <subcellularLocation>
        <location evidence="1">Cell membrane</location>
        <topology evidence="1">Multi-pass membrane protein</topology>
    </subcellularLocation>
</comment>
<protein>
    <submittedName>
        <fullName evidence="8">Flagellar type III secretion system protein FliQ</fullName>
    </submittedName>
</protein>
<evidence type="ECO:0000313" key="8">
    <source>
        <dbReference type="EMBL" id="MCJ1962255.1"/>
    </source>
</evidence>
<keyword evidence="8" id="KW-0966">Cell projection</keyword>
<accession>A0ABT0AGG5</accession>
<keyword evidence="9" id="KW-1185">Reference proteome</keyword>
<evidence type="ECO:0000313" key="9">
    <source>
        <dbReference type="Proteomes" id="UP001162802"/>
    </source>
</evidence>
<dbReference type="PANTHER" id="PTHR34040:SF2">
    <property type="entry name" value="FLAGELLAR BIOSYNTHETIC PROTEIN FLIQ"/>
    <property type="match status" value="1"/>
</dbReference>
<feature type="transmembrane region" description="Helical" evidence="7">
    <location>
        <begin position="57"/>
        <end position="78"/>
    </location>
</feature>
<comment type="caution">
    <text evidence="8">The sequence shown here is derived from an EMBL/GenBank/DDBJ whole genome shotgun (WGS) entry which is preliminary data.</text>
</comment>
<dbReference type="PANTHER" id="PTHR34040">
    <property type="entry name" value="FLAGELLAR BIOSYNTHETIC PROTEIN FLIQ"/>
    <property type="match status" value="1"/>
</dbReference>
<gene>
    <name evidence="8" type="primary">fliQ</name>
    <name evidence="8" type="ORF">MTR65_16300</name>
</gene>